<evidence type="ECO:0000256" key="14">
    <source>
        <dbReference type="ARBA" id="ARBA00049886"/>
    </source>
</evidence>
<feature type="binding site" evidence="17">
    <location>
        <position position="201"/>
    </location>
    <ligand>
        <name>substrate</name>
    </ligand>
</feature>
<evidence type="ECO:0000256" key="17">
    <source>
        <dbReference type="PIRSR" id="PIRSR006769-2"/>
    </source>
</evidence>
<feature type="binding site" evidence="17">
    <location>
        <position position="187"/>
    </location>
    <ligand>
        <name>NADP(+)</name>
        <dbReference type="ChEBI" id="CHEBI:58349"/>
    </ligand>
</feature>
<feature type="binding site" evidence="18">
    <location>
        <position position="108"/>
    </location>
    <ligand>
        <name>Zn(2+)</name>
        <dbReference type="ChEBI" id="CHEBI:29105"/>
        <note>catalytic</note>
    </ligand>
</feature>
<dbReference type="Gene3D" id="3.40.140.10">
    <property type="entry name" value="Cytidine Deaminase, domain 2"/>
    <property type="match status" value="1"/>
</dbReference>
<comment type="cofactor">
    <cofactor evidence="15 18">
        <name>Zn(2+)</name>
        <dbReference type="ChEBI" id="CHEBI:29105"/>
    </cofactor>
    <text evidence="15 18">Binds 1 zinc ion.</text>
</comment>
<feature type="domain" description="CMP/dCMP-type deaminase" evidence="19">
    <location>
        <begin position="34"/>
        <end position="156"/>
    </location>
</feature>
<evidence type="ECO:0000256" key="16">
    <source>
        <dbReference type="PIRSR" id="PIRSR006769-1"/>
    </source>
</evidence>
<feature type="binding site" evidence="17">
    <location>
        <position position="233"/>
    </location>
    <ligand>
        <name>NADP(+)</name>
        <dbReference type="ChEBI" id="CHEBI:58349"/>
    </ligand>
</feature>
<sequence length="404" mass="43131">MCLRPLSLTCVSLITPLALLGRGVIFISATIDILNDETYMRLALDLASKAKGQTEINPVVGCVVVREGRIVGLGAHLRRGEGHAEVHALRMAGDEAEGATAYVTLEPCSHHGRTPPCCERLIEAKVARVVVACADPNPQVAGRGIARLREAGIAVDVGLLERESTRMNEMFNKFITTRLPFVTMKSAMTLDGKLAAKSGDSRYVSGPQAREMAHTLRHRHMGIMVGAETALIDDPELTTRLSVPAVHPVRIVVDSRLRLPLDARLLRGRSAPVIVLTVEGADPGRRAALEAAGAEVIACGSGSRVDLSIAMRKLGEKEIGSILLEGGGKLNGAMLELGLVDKLLLFIAPKVIGGQMAPGVFQFDGFEKMAHAIPFREVEVERIGGDIFLSGYPDYEAGDRSGGA</sequence>
<feature type="active site" description="Proton donor" evidence="16">
    <location>
        <position position="85"/>
    </location>
</feature>
<keyword evidence="12" id="KW-0511">Multifunctional enzyme</keyword>
<evidence type="ECO:0000313" key="21">
    <source>
        <dbReference type="Proteomes" id="UP000476064"/>
    </source>
</evidence>
<dbReference type="Pfam" id="PF01872">
    <property type="entry name" value="RibD_C"/>
    <property type="match status" value="1"/>
</dbReference>
<dbReference type="GO" id="GO:0008270">
    <property type="term" value="F:zinc ion binding"/>
    <property type="evidence" value="ECO:0007669"/>
    <property type="project" value="InterPro"/>
</dbReference>
<dbReference type="GO" id="GO:0009231">
    <property type="term" value="P:riboflavin biosynthetic process"/>
    <property type="evidence" value="ECO:0007669"/>
    <property type="project" value="UniProtKB-UniPathway"/>
</dbReference>
<feature type="binding site" evidence="17">
    <location>
        <position position="217"/>
    </location>
    <ligand>
        <name>substrate</name>
    </ligand>
</feature>
<feature type="binding site" evidence="17">
    <location>
        <position position="255"/>
    </location>
    <ligand>
        <name>NADP(+)</name>
        <dbReference type="ChEBI" id="CHEBI:58349"/>
    </ligand>
</feature>
<dbReference type="NCBIfam" id="TIGR00227">
    <property type="entry name" value="ribD_Cterm"/>
    <property type="match status" value="1"/>
</dbReference>
<evidence type="ECO:0000256" key="12">
    <source>
        <dbReference type="ARBA" id="ARBA00023268"/>
    </source>
</evidence>
<dbReference type="InterPro" id="IPR002125">
    <property type="entry name" value="CMP_dCMP_dom"/>
</dbReference>
<comment type="catalytic activity">
    <reaction evidence="13 15">
        <text>5-amino-6-(5-phospho-D-ribitylamino)uracil + NADP(+) = 5-amino-6-(5-phospho-D-ribosylamino)uracil + NADPH + H(+)</text>
        <dbReference type="Rhea" id="RHEA:17845"/>
        <dbReference type="ChEBI" id="CHEBI:15378"/>
        <dbReference type="ChEBI" id="CHEBI:57783"/>
        <dbReference type="ChEBI" id="CHEBI:58349"/>
        <dbReference type="ChEBI" id="CHEBI:58421"/>
        <dbReference type="ChEBI" id="CHEBI:58453"/>
        <dbReference type="EC" id="1.1.1.193"/>
    </reaction>
</comment>
<feature type="binding site" evidence="17">
    <location>
        <position position="325"/>
    </location>
    <ligand>
        <name>substrate</name>
    </ligand>
</feature>
<evidence type="ECO:0000256" key="10">
    <source>
        <dbReference type="ARBA" id="ARBA00022857"/>
    </source>
</evidence>
<name>A0A6C0FTJ8_9BACL</name>
<dbReference type="FunFam" id="3.40.140.10:FF:000025">
    <property type="entry name" value="Riboflavin biosynthesis protein RibD"/>
    <property type="match status" value="1"/>
</dbReference>
<feature type="binding site" evidence="17">
    <location>
        <position position="237"/>
    </location>
    <ligand>
        <name>substrate</name>
    </ligand>
</feature>
<dbReference type="NCBIfam" id="TIGR00326">
    <property type="entry name" value="eubact_ribD"/>
    <property type="match status" value="1"/>
</dbReference>
<keyword evidence="7 15" id="KW-0479">Metal-binding</keyword>
<reference evidence="20 21" key="1">
    <citation type="submission" date="2020-01" db="EMBL/GenBank/DDBJ databases">
        <title>Paenibacillus sp. nov., isolated from tomato rhizosphere.</title>
        <authorList>
            <person name="Weon H.-Y."/>
            <person name="Lee S.A."/>
        </authorList>
    </citation>
    <scope>NUCLEOTIDE SEQUENCE [LARGE SCALE GENOMIC DNA]</scope>
    <source>
        <strain evidence="20 21">12200R-189</strain>
    </source>
</reference>
<evidence type="ECO:0000256" key="11">
    <source>
        <dbReference type="ARBA" id="ARBA00023002"/>
    </source>
</evidence>
<evidence type="ECO:0000256" key="7">
    <source>
        <dbReference type="ARBA" id="ARBA00022723"/>
    </source>
</evidence>
<proteinExistence type="inferred from homology"/>
<dbReference type="InterPro" id="IPR016192">
    <property type="entry name" value="APOBEC/CMP_deaminase_Zn-bd"/>
</dbReference>
<evidence type="ECO:0000256" key="9">
    <source>
        <dbReference type="ARBA" id="ARBA00022833"/>
    </source>
</evidence>
<dbReference type="GO" id="GO:0050661">
    <property type="term" value="F:NADP binding"/>
    <property type="evidence" value="ECO:0007669"/>
    <property type="project" value="InterPro"/>
</dbReference>
<feature type="binding site" evidence="17">
    <location>
        <position position="240"/>
    </location>
    <ligand>
        <name>substrate</name>
    </ligand>
</feature>
<dbReference type="InterPro" id="IPR011549">
    <property type="entry name" value="RibD_C"/>
</dbReference>
<comment type="function">
    <text evidence="1 15">Converts 2,5-diamino-6-(ribosylamino)-4(3h)-pyrimidinone 5'-phosphate into 5-amino-6-(ribosylamino)-2,4(1h,3h)-pyrimidinedione 5'-phosphate.</text>
</comment>
<evidence type="ECO:0000256" key="18">
    <source>
        <dbReference type="PIRSR" id="PIRSR006769-3"/>
    </source>
</evidence>
<dbReference type="SUPFAM" id="SSF53597">
    <property type="entry name" value="Dihydrofolate reductase-like"/>
    <property type="match status" value="1"/>
</dbReference>
<evidence type="ECO:0000313" key="20">
    <source>
        <dbReference type="EMBL" id="QHT60486.1"/>
    </source>
</evidence>
<dbReference type="InterPro" id="IPR016193">
    <property type="entry name" value="Cytidine_deaminase-like"/>
</dbReference>
<comment type="pathway">
    <text evidence="3 15">Cofactor biosynthesis; riboflavin biosynthesis; 5-amino-6-(D-ribitylamino)uracil from GTP: step 3/4.</text>
</comment>
<dbReference type="SUPFAM" id="SSF53927">
    <property type="entry name" value="Cytidine deaminase-like"/>
    <property type="match status" value="1"/>
</dbReference>
<evidence type="ECO:0000256" key="5">
    <source>
        <dbReference type="ARBA" id="ARBA00007417"/>
    </source>
</evidence>
<evidence type="ECO:0000259" key="19">
    <source>
        <dbReference type="PROSITE" id="PS51747"/>
    </source>
</evidence>
<feature type="binding site" evidence="18">
    <location>
        <position position="83"/>
    </location>
    <ligand>
        <name>Zn(2+)</name>
        <dbReference type="ChEBI" id="CHEBI:29105"/>
        <note>catalytic</note>
    </ligand>
</feature>
<dbReference type="PIRSF" id="PIRSF006769">
    <property type="entry name" value="RibD"/>
    <property type="match status" value="1"/>
</dbReference>
<feature type="binding site" evidence="17">
    <location>
        <begin position="327"/>
        <end position="333"/>
    </location>
    <ligand>
        <name>NADP(+)</name>
        <dbReference type="ChEBI" id="CHEBI:58349"/>
    </ligand>
</feature>
<keyword evidence="6 15" id="KW-0686">Riboflavin biosynthesis</keyword>
<dbReference type="PANTHER" id="PTHR38011:SF7">
    <property type="entry name" value="2,5-DIAMINO-6-RIBOSYLAMINO-4(3H)-PYRIMIDINONE 5'-PHOSPHATE REDUCTASE"/>
    <property type="match status" value="1"/>
</dbReference>
<dbReference type="CDD" id="cd01284">
    <property type="entry name" value="Riboflavin_deaminase-reductase"/>
    <property type="match status" value="1"/>
</dbReference>
<evidence type="ECO:0000256" key="8">
    <source>
        <dbReference type="ARBA" id="ARBA00022801"/>
    </source>
</evidence>
<dbReference type="PROSITE" id="PS51747">
    <property type="entry name" value="CYT_DCMP_DEAMINASES_2"/>
    <property type="match status" value="1"/>
</dbReference>
<dbReference type="AlphaFoldDB" id="A0A6C0FTJ8"/>
<dbReference type="PANTHER" id="PTHR38011">
    <property type="entry name" value="DIHYDROFOLATE REDUCTASE FAMILY PROTEIN (AFU_ORTHOLOGUE AFUA_8G06820)"/>
    <property type="match status" value="1"/>
</dbReference>
<protein>
    <recommendedName>
        <fullName evidence="15">Riboflavin biosynthesis protein RibD</fullName>
    </recommendedName>
    <domain>
        <recommendedName>
            <fullName evidence="15">Diaminohydroxyphosphoribosylaminopyrimidine deaminase</fullName>
            <shortName evidence="15">DRAP deaminase</shortName>
            <ecNumber evidence="15">3.5.4.26</ecNumber>
        </recommendedName>
        <alternativeName>
            <fullName evidence="15">Riboflavin-specific deaminase</fullName>
        </alternativeName>
    </domain>
    <domain>
        <recommendedName>
            <fullName evidence="15">5-amino-6-(5-phosphoribosylamino)uracil reductase</fullName>
            <ecNumber evidence="15">1.1.1.193</ecNumber>
        </recommendedName>
        <alternativeName>
            <fullName evidence="15">HTP reductase</fullName>
        </alternativeName>
    </domain>
</protein>
<evidence type="ECO:0000256" key="2">
    <source>
        <dbReference type="ARBA" id="ARBA00004882"/>
    </source>
</evidence>
<evidence type="ECO:0000256" key="4">
    <source>
        <dbReference type="ARBA" id="ARBA00005259"/>
    </source>
</evidence>
<comment type="pathway">
    <text evidence="2 15">Cofactor biosynthesis; riboflavin biosynthesis; 5-amino-6-(D-ribitylamino)uracil from GTP: step 2/4.</text>
</comment>
<comment type="similarity">
    <text evidence="4 15">In the N-terminal section; belongs to the cytidine and deoxycytidylate deaminase family.</text>
</comment>
<dbReference type="Pfam" id="PF00383">
    <property type="entry name" value="dCMP_cyt_deam_1"/>
    <property type="match status" value="1"/>
</dbReference>
<keyword evidence="21" id="KW-1185">Reference proteome</keyword>
<gene>
    <name evidence="20" type="primary">ribD</name>
    <name evidence="20" type="ORF">GXP70_11445</name>
</gene>
<keyword evidence="8 15" id="KW-0378">Hydrolase</keyword>
<feature type="binding site" evidence="17">
    <location>
        <position position="229"/>
    </location>
    <ligand>
        <name>NADP(+)</name>
        <dbReference type="ChEBI" id="CHEBI:58349"/>
    </ligand>
</feature>
<organism evidence="20 21">
    <name type="scientific">Paenibacillus lycopersici</name>
    <dbReference type="NCBI Taxonomy" id="2704462"/>
    <lineage>
        <taxon>Bacteria</taxon>
        <taxon>Bacillati</taxon>
        <taxon>Bacillota</taxon>
        <taxon>Bacilli</taxon>
        <taxon>Bacillales</taxon>
        <taxon>Paenibacillaceae</taxon>
        <taxon>Paenibacillus</taxon>
    </lineage>
</organism>
<dbReference type="UniPathway" id="UPA00275">
    <property type="reaction ID" value="UER00401"/>
</dbReference>
<evidence type="ECO:0000256" key="13">
    <source>
        <dbReference type="ARBA" id="ARBA00049861"/>
    </source>
</evidence>
<evidence type="ECO:0000256" key="6">
    <source>
        <dbReference type="ARBA" id="ARBA00022619"/>
    </source>
</evidence>
<dbReference type="KEGG" id="plyc:GXP70_11445"/>
<dbReference type="PROSITE" id="PS00903">
    <property type="entry name" value="CYT_DCMP_DEAMINASES_1"/>
    <property type="match status" value="1"/>
</dbReference>
<keyword evidence="11 15" id="KW-0560">Oxidoreductase</keyword>
<dbReference type="InterPro" id="IPR002734">
    <property type="entry name" value="RibDG_C"/>
</dbReference>
<comment type="catalytic activity">
    <reaction evidence="14 15">
        <text>2,5-diamino-6-hydroxy-4-(5-phosphoribosylamino)-pyrimidine + H2O + H(+) = 5-amino-6-(5-phospho-D-ribosylamino)uracil + NH4(+)</text>
        <dbReference type="Rhea" id="RHEA:21868"/>
        <dbReference type="ChEBI" id="CHEBI:15377"/>
        <dbReference type="ChEBI" id="CHEBI:15378"/>
        <dbReference type="ChEBI" id="CHEBI:28938"/>
        <dbReference type="ChEBI" id="CHEBI:58453"/>
        <dbReference type="ChEBI" id="CHEBI:58614"/>
        <dbReference type="EC" id="3.5.4.26"/>
    </reaction>
</comment>
<dbReference type="InterPro" id="IPR024072">
    <property type="entry name" value="DHFR-like_dom_sf"/>
</dbReference>
<dbReference type="Gene3D" id="3.40.430.10">
    <property type="entry name" value="Dihydrofolate Reductase, subunit A"/>
    <property type="match status" value="1"/>
</dbReference>
<dbReference type="EC" id="1.1.1.193" evidence="15"/>
<dbReference type="Proteomes" id="UP000476064">
    <property type="component" value="Chromosome"/>
</dbReference>
<dbReference type="EC" id="3.5.4.26" evidence="15"/>
<feature type="binding site" evidence="18">
    <location>
        <position position="117"/>
    </location>
    <ligand>
        <name>Zn(2+)</name>
        <dbReference type="ChEBI" id="CHEBI:29105"/>
        <note>catalytic</note>
    </ligand>
</feature>
<dbReference type="GO" id="GO:0008703">
    <property type="term" value="F:5-amino-6-(5-phosphoribosylamino)uracil reductase activity"/>
    <property type="evidence" value="ECO:0007669"/>
    <property type="project" value="UniProtKB-EC"/>
</dbReference>
<evidence type="ECO:0000256" key="15">
    <source>
        <dbReference type="PIRNR" id="PIRNR006769"/>
    </source>
</evidence>
<keyword evidence="9 15" id="KW-0862">Zinc</keyword>
<evidence type="ECO:0000256" key="1">
    <source>
        <dbReference type="ARBA" id="ARBA00002151"/>
    </source>
</evidence>
<dbReference type="InterPro" id="IPR004794">
    <property type="entry name" value="Eubact_RibD"/>
</dbReference>
<keyword evidence="10 15" id="KW-0521">NADP</keyword>
<dbReference type="EMBL" id="CP048209">
    <property type="protein sequence ID" value="QHT60486.1"/>
    <property type="molecule type" value="Genomic_DNA"/>
</dbReference>
<dbReference type="GO" id="GO:0008835">
    <property type="term" value="F:diaminohydroxyphosphoribosylaminopyrimidine deaminase activity"/>
    <property type="evidence" value="ECO:0007669"/>
    <property type="project" value="UniProtKB-EC"/>
</dbReference>
<comment type="similarity">
    <text evidence="5 15">In the C-terminal section; belongs to the HTP reductase family.</text>
</comment>
<dbReference type="InterPro" id="IPR050765">
    <property type="entry name" value="Riboflavin_Biosynth_HTPR"/>
</dbReference>
<accession>A0A6C0FTJ8</accession>
<evidence type="ECO:0000256" key="3">
    <source>
        <dbReference type="ARBA" id="ARBA00004910"/>
    </source>
</evidence>